<feature type="compositionally biased region" description="Polar residues" evidence="1">
    <location>
        <begin position="181"/>
        <end position="190"/>
    </location>
</feature>
<dbReference type="Proteomes" id="UP000663852">
    <property type="component" value="Unassembled WGS sequence"/>
</dbReference>
<dbReference type="Gene3D" id="2.60.40.10">
    <property type="entry name" value="Immunoglobulins"/>
    <property type="match status" value="2"/>
</dbReference>
<comment type="caution">
    <text evidence="3">The sequence shown here is derived from an EMBL/GenBank/DDBJ whole genome shotgun (WGS) entry which is preliminary data.</text>
</comment>
<dbReference type="AlphaFoldDB" id="A0A814D9T3"/>
<organism evidence="3 4">
    <name type="scientific">Adineta ricciae</name>
    <name type="common">Rotifer</name>
    <dbReference type="NCBI Taxonomy" id="249248"/>
    <lineage>
        <taxon>Eukaryota</taxon>
        <taxon>Metazoa</taxon>
        <taxon>Spiralia</taxon>
        <taxon>Gnathifera</taxon>
        <taxon>Rotifera</taxon>
        <taxon>Eurotatoria</taxon>
        <taxon>Bdelloidea</taxon>
        <taxon>Adinetida</taxon>
        <taxon>Adinetidae</taxon>
        <taxon>Adineta</taxon>
    </lineage>
</organism>
<dbReference type="OrthoDB" id="10028366at2759"/>
<evidence type="ECO:0000256" key="1">
    <source>
        <dbReference type="SAM" id="MobiDB-lite"/>
    </source>
</evidence>
<dbReference type="EMBL" id="CAJNOJ010000047">
    <property type="protein sequence ID" value="CAF0952925.1"/>
    <property type="molecule type" value="Genomic_DNA"/>
</dbReference>
<accession>A0A814D9T3</accession>
<evidence type="ECO:0000313" key="4">
    <source>
        <dbReference type="Proteomes" id="UP000663852"/>
    </source>
</evidence>
<gene>
    <name evidence="3" type="ORF">EDS130_LOCUS12439</name>
</gene>
<dbReference type="SUPFAM" id="SSF49265">
    <property type="entry name" value="Fibronectin type III"/>
    <property type="match status" value="2"/>
</dbReference>
<proteinExistence type="predicted"/>
<reference evidence="3" key="1">
    <citation type="submission" date="2021-02" db="EMBL/GenBank/DDBJ databases">
        <authorList>
            <person name="Nowell W R."/>
        </authorList>
    </citation>
    <scope>NUCLEOTIDE SEQUENCE</scope>
</reference>
<dbReference type="InterPro" id="IPR003961">
    <property type="entry name" value="FN3_dom"/>
</dbReference>
<dbReference type="PROSITE" id="PS50853">
    <property type="entry name" value="FN3"/>
    <property type="match status" value="2"/>
</dbReference>
<feature type="compositionally biased region" description="Basic and acidic residues" evidence="1">
    <location>
        <begin position="232"/>
        <end position="252"/>
    </location>
</feature>
<dbReference type="InterPro" id="IPR013783">
    <property type="entry name" value="Ig-like_fold"/>
</dbReference>
<sequence>MTNTPYLVSHFMITGAEQCLDDYHYIRSKIDVIHGQEEQLSRILRMLDQDDVILNGHLAATSLGRPRSNSRSYDFNRTCLPGNIAYLRLREREQEDLKRRSLSSSTYVSRRPYERRRRISEQGNDFLMSKCATRQTLRKTGLDSFLLNSETRRRVDDDQTSDSLMSRSALARQRTKEQNTDSRLSTSAAQRSIIEQEYDSLRSKYATRQRPSGQDGDASLSNAAIQQQANERANDSFKSESASRKRKDERNVDSFSSDLASQQQAINEGANSVLSNTDAQKQIDKKGKDLSATKYASEQQKEIERTDLSSSNTAAQKKTDKKEKDLSSANSAHDQQKERESSDLSSSNAIKQKQTSNQTKNLSSAKSDTQTDQDGQIAELLPSSSTDQKQKQASTEEKSSKEKPVVQDEKQEQSKKDAEVKNRKAKASNVEAEESNADDEYFLSQAYDLLSFVAHYEESSSDDQSQENQDSLGYLVCEWTTPKLPSSSTPIASAAAAIDHFTIERQFGGQNWLPLGEKIDTAQNKIELGLSSLLDEQIQENIPSSYRLKAHFKSGKTWTSKPTNEINVDSLASGRFIKPDVEILSPNSVQLTWQPTGDEKTTKYHIEKKESHQKQWTKVSTVSLLQDVAQIDDLTDAEQCEFRLVPSKLDENESELLTVQNVNEWLRSLHIEPISANIVDIDISEEGFKQFDQYKVEYAAMDQPDQWNQVSNITRDAAHLTIEKLRAGVDYKFRLTPILRGSATAKKDAISSQLSLVLDVKMPLTRKGRLMKNEIKSSEPPTQFAIHQTDPKTVFIEAILPSNKPALFEDIFDVYSKKDTANDDWVKVGTIDKDHLNMTIKNLPENTAYTFKIHNQSAPSSDEQSNIVQEFNFETASVKLYDPSLFLEKVEKTLESVVSGVMQAAAGHQPLDDPLNISLNDVIQKLFKEEDLVPNEQYGFDTLALSEDLQLFHGPKQMMLQQLTIDETSESSKHDGEIIIHNYRKAEHELQPVTVREEHGNTRIGNIDGDVIIRNVVTDVLLTNDQKRNQLSMNIVGQAFLKRVQGTLTASKFKGIIVVKNVDRP</sequence>
<feature type="domain" description="Fibronectin type-III" evidence="2">
    <location>
        <begin position="665"/>
        <end position="765"/>
    </location>
</feature>
<feature type="region of interest" description="Disordered" evidence="1">
    <location>
        <begin position="227"/>
        <end position="437"/>
    </location>
</feature>
<feature type="compositionally biased region" description="Basic and acidic residues" evidence="1">
    <location>
        <begin position="388"/>
        <end position="422"/>
    </location>
</feature>
<feature type="compositionally biased region" description="Basic and acidic residues" evidence="1">
    <location>
        <begin position="317"/>
        <end position="326"/>
    </location>
</feature>
<feature type="domain" description="Fibronectin type-III" evidence="2">
    <location>
        <begin position="780"/>
        <end position="878"/>
    </location>
</feature>
<feature type="region of interest" description="Disordered" evidence="1">
    <location>
        <begin position="154"/>
        <end position="191"/>
    </location>
</feature>
<evidence type="ECO:0000259" key="2">
    <source>
        <dbReference type="PROSITE" id="PS50853"/>
    </source>
</evidence>
<name>A0A814D9T3_ADIRI</name>
<dbReference type="CDD" id="cd00063">
    <property type="entry name" value="FN3"/>
    <property type="match status" value="3"/>
</dbReference>
<feature type="compositionally biased region" description="Polar residues" evidence="1">
    <location>
        <begin position="343"/>
        <end position="374"/>
    </location>
</feature>
<feature type="compositionally biased region" description="Polar residues" evidence="1">
    <location>
        <begin position="253"/>
        <end position="280"/>
    </location>
</feature>
<evidence type="ECO:0000313" key="3">
    <source>
        <dbReference type="EMBL" id="CAF0952925.1"/>
    </source>
</evidence>
<feature type="compositionally biased region" description="Basic and acidic residues" evidence="1">
    <location>
        <begin position="281"/>
        <end position="291"/>
    </location>
</feature>
<dbReference type="InterPro" id="IPR036116">
    <property type="entry name" value="FN3_sf"/>
</dbReference>
<protein>
    <recommendedName>
        <fullName evidence="2">Fibronectin type-III domain-containing protein</fullName>
    </recommendedName>
</protein>